<dbReference type="SUPFAM" id="SSF55681">
    <property type="entry name" value="Class II aaRS and biotin synthetases"/>
    <property type="match status" value="1"/>
</dbReference>
<dbReference type="GO" id="GO:0000049">
    <property type="term" value="F:tRNA binding"/>
    <property type="evidence" value="ECO:0007669"/>
    <property type="project" value="UniProtKB-UniRule"/>
</dbReference>
<dbReference type="GO" id="GO:0000287">
    <property type="term" value="F:magnesium ion binding"/>
    <property type="evidence" value="ECO:0007669"/>
    <property type="project" value="UniProtKB-UniRule"/>
</dbReference>
<evidence type="ECO:0000256" key="11">
    <source>
        <dbReference type="ARBA" id="ARBA00022884"/>
    </source>
</evidence>
<keyword evidence="13 15" id="KW-0030">Aminoacyl-tRNA synthetase</keyword>
<keyword evidence="9 15" id="KW-0067">ATP-binding</keyword>
<evidence type="ECO:0000256" key="8">
    <source>
        <dbReference type="ARBA" id="ARBA00022741"/>
    </source>
</evidence>
<keyword evidence="5 16" id="KW-0820">tRNA-binding</keyword>
<dbReference type="GO" id="GO:0004826">
    <property type="term" value="F:phenylalanine-tRNA ligase activity"/>
    <property type="evidence" value="ECO:0007669"/>
    <property type="project" value="UniProtKB-UniRule"/>
</dbReference>
<proteinExistence type="inferred from homology"/>
<dbReference type="GO" id="GO:0006432">
    <property type="term" value="P:phenylalanyl-tRNA aminoacylation"/>
    <property type="evidence" value="ECO:0007669"/>
    <property type="project" value="UniProtKB-UniRule"/>
</dbReference>
<dbReference type="PROSITE" id="PS50886">
    <property type="entry name" value="TRBD"/>
    <property type="match status" value="1"/>
</dbReference>
<dbReference type="Pfam" id="PF01588">
    <property type="entry name" value="tRNA_bind"/>
    <property type="match status" value="1"/>
</dbReference>
<evidence type="ECO:0000256" key="13">
    <source>
        <dbReference type="ARBA" id="ARBA00023146"/>
    </source>
</evidence>
<comment type="subunit">
    <text evidence="3 15">Tetramer of two alpha and two beta subunits.</text>
</comment>
<dbReference type="Pfam" id="PF03147">
    <property type="entry name" value="FDX-ACB"/>
    <property type="match status" value="1"/>
</dbReference>
<feature type="binding site" evidence="15">
    <location>
        <position position="470"/>
    </location>
    <ligand>
        <name>Mg(2+)</name>
        <dbReference type="ChEBI" id="CHEBI:18420"/>
        <note>shared with alpha subunit</note>
    </ligand>
</feature>
<dbReference type="AlphaFoldDB" id="A0A455T5H5"/>
<dbReference type="InterPro" id="IPR036690">
    <property type="entry name" value="Fdx_antiC-bd_sf"/>
</dbReference>
<evidence type="ECO:0000256" key="10">
    <source>
        <dbReference type="ARBA" id="ARBA00022842"/>
    </source>
</evidence>
<evidence type="ECO:0000256" key="6">
    <source>
        <dbReference type="ARBA" id="ARBA00022598"/>
    </source>
</evidence>
<evidence type="ECO:0000256" key="12">
    <source>
        <dbReference type="ARBA" id="ARBA00022917"/>
    </source>
</evidence>
<dbReference type="SUPFAM" id="SSF46955">
    <property type="entry name" value="Putative DNA-binding domain"/>
    <property type="match status" value="1"/>
</dbReference>
<dbReference type="InterPro" id="IPR041616">
    <property type="entry name" value="PheRS_beta_core"/>
</dbReference>
<comment type="catalytic activity">
    <reaction evidence="14 15">
        <text>tRNA(Phe) + L-phenylalanine + ATP = L-phenylalanyl-tRNA(Phe) + AMP + diphosphate + H(+)</text>
        <dbReference type="Rhea" id="RHEA:19413"/>
        <dbReference type="Rhea" id="RHEA-COMP:9668"/>
        <dbReference type="Rhea" id="RHEA-COMP:9699"/>
        <dbReference type="ChEBI" id="CHEBI:15378"/>
        <dbReference type="ChEBI" id="CHEBI:30616"/>
        <dbReference type="ChEBI" id="CHEBI:33019"/>
        <dbReference type="ChEBI" id="CHEBI:58095"/>
        <dbReference type="ChEBI" id="CHEBI:78442"/>
        <dbReference type="ChEBI" id="CHEBI:78531"/>
        <dbReference type="ChEBI" id="CHEBI:456215"/>
        <dbReference type="EC" id="6.1.1.20"/>
    </reaction>
</comment>
<feature type="binding site" evidence="15">
    <location>
        <position position="467"/>
    </location>
    <ligand>
        <name>Mg(2+)</name>
        <dbReference type="ChEBI" id="CHEBI:18420"/>
        <note>shared with alpha subunit</note>
    </ligand>
</feature>
<feature type="domain" description="TRNA-binding" evidence="17">
    <location>
        <begin position="40"/>
        <end position="147"/>
    </location>
</feature>
<dbReference type="EMBL" id="AP019377">
    <property type="protein sequence ID" value="BBH93865.1"/>
    <property type="molecule type" value="Genomic_DNA"/>
</dbReference>
<dbReference type="InterPro" id="IPR005121">
    <property type="entry name" value="Fdx_antiC-bd"/>
</dbReference>
<evidence type="ECO:0000259" key="18">
    <source>
        <dbReference type="PROSITE" id="PS51447"/>
    </source>
</evidence>
<dbReference type="Pfam" id="PF03484">
    <property type="entry name" value="B5"/>
    <property type="match status" value="1"/>
</dbReference>
<dbReference type="InterPro" id="IPR045864">
    <property type="entry name" value="aa-tRNA-synth_II/BPL/LPL"/>
</dbReference>
<evidence type="ECO:0000256" key="9">
    <source>
        <dbReference type="ARBA" id="ARBA00022840"/>
    </source>
</evidence>
<evidence type="ECO:0000256" key="1">
    <source>
        <dbReference type="ARBA" id="ARBA00004496"/>
    </source>
</evidence>
<protein>
    <recommendedName>
        <fullName evidence="15">Phenylalanine--tRNA ligase beta subunit</fullName>
        <ecNumber evidence="15">6.1.1.20</ecNumber>
    </recommendedName>
    <alternativeName>
        <fullName evidence="15">Phenylalanyl-tRNA synthetase beta subunit</fullName>
        <shortName evidence="15">PheRS</shortName>
    </alternativeName>
</protein>
<feature type="binding site" evidence="15">
    <location>
        <position position="471"/>
    </location>
    <ligand>
        <name>Mg(2+)</name>
        <dbReference type="ChEBI" id="CHEBI:18420"/>
        <note>shared with alpha subunit</note>
    </ligand>
</feature>
<keyword evidence="6 15" id="KW-0436">Ligase</keyword>
<evidence type="ECO:0000313" key="20">
    <source>
        <dbReference type="EMBL" id="BBH93865.1"/>
    </source>
</evidence>
<dbReference type="CDD" id="cd00769">
    <property type="entry name" value="PheRS_beta_core"/>
    <property type="match status" value="1"/>
</dbReference>
<dbReference type="Gene3D" id="2.40.50.140">
    <property type="entry name" value="Nucleic acid-binding proteins"/>
    <property type="match status" value="1"/>
</dbReference>
<evidence type="ECO:0000256" key="5">
    <source>
        <dbReference type="ARBA" id="ARBA00022555"/>
    </source>
</evidence>
<dbReference type="SUPFAM" id="SSF50249">
    <property type="entry name" value="Nucleic acid-binding proteins"/>
    <property type="match status" value="1"/>
</dbReference>
<evidence type="ECO:0000259" key="19">
    <source>
        <dbReference type="PROSITE" id="PS51483"/>
    </source>
</evidence>
<dbReference type="GO" id="GO:0005524">
    <property type="term" value="F:ATP binding"/>
    <property type="evidence" value="ECO:0007669"/>
    <property type="project" value="UniProtKB-UniRule"/>
</dbReference>
<dbReference type="SMART" id="SM00873">
    <property type="entry name" value="B3_4"/>
    <property type="match status" value="1"/>
</dbReference>
<dbReference type="SUPFAM" id="SSF56037">
    <property type="entry name" value="PheT/TilS domain"/>
    <property type="match status" value="1"/>
</dbReference>
<evidence type="ECO:0000256" key="2">
    <source>
        <dbReference type="ARBA" id="ARBA00008653"/>
    </source>
</evidence>
<evidence type="ECO:0000259" key="17">
    <source>
        <dbReference type="PROSITE" id="PS50886"/>
    </source>
</evidence>
<dbReference type="FunFam" id="3.50.40.10:FF:000001">
    <property type="entry name" value="Phenylalanine--tRNA ligase beta subunit"/>
    <property type="match status" value="1"/>
</dbReference>
<organism evidence="20">
    <name type="scientific">Thermogemmatispora argillosa</name>
    <dbReference type="NCBI Taxonomy" id="2045280"/>
    <lineage>
        <taxon>Bacteria</taxon>
        <taxon>Bacillati</taxon>
        <taxon>Chloroflexota</taxon>
        <taxon>Ktedonobacteria</taxon>
        <taxon>Thermogemmatisporales</taxon>
        <taxon>Thermogemmatisporaceae</taxon>
        <taxon>Thermogemmatispora</taxon>
    </lineage>
</organism>
<dbReference type="SMART" id="SM00874">
    <property type="entry name" value="B5"/>
    <property type="match status" value="1"/>
</dbReference>
<dbReference type="InterPro" id="IPR002547">
    <property type="entry name" value="tRNA-bd_dom"/>
</dbReference>
<evidence type="ECO:0000256" key="7">
    <source>
        <dbReference type="ARBA" id="ARBA00022723"/>
    </source>
</evidence>
<feature type="domain" description="FDX-ACB" evidence="18">
    <location>
        <begin position="766"/>
        <end position="859"/>
    </location>
</feature>
<evidence type="ECO:0000256" key="16">
    <source>
        <dbReference type="PROSITE-ProRule" id="PRU00209"/>
    </source>
</evidence>
<dbReference type="PANTHER" id="PTHR10947:SF0">
    <property type="entry name" value="PHENYLALANINE--TRNA LIGASE BETA SUBUNIT"/>
    <property type="match status" value="1"/>
</dbReference>
<keyword evidence="4 15" id="KW-0963">Cytoplasm</keyword>
<name>A0A455T5H5_9CHLR</name>
<dbReference type="Pfam" id="PF03483">
    <property type="entry name" value="B3_4"/>
    <property type="match status" value="1"/>
</dbReference>
<dbReference type="SMART" id="SM00896">
    <property type="entry name" value="FDX-ACB"/>
    <property type="match status" value="1"/>
</dbReference>
<dbReference type="PANTHER" id="PTHR10947">
    <property type="entry name" value="PHENYLALANYL-TRNA SYNTHETASE BETA CHAIN AND LEUCINE-RICH REPEAT-CONTAINING PROTEIN 47"/>
    <property type="match status" value="1"/>
</dbReference>
<dbReference type="GO" id="GO:0009328">
    <property type="term" value="C:phenylalanine-tRNA ligase complex"/>
    <property type="evidence" value="ECO:0007669"/>
    <property type="project" value="TreeGrafter"/>
</dbReference>
<dbReference type="NCBIfam" id="TIGR00472">
    <property type="entry name" value="pheT_bact"/>
    <property type="match status" value="1"/>
</dbReference>
<dbReference type="CDD" id="cd02796">
    <property type="entry name" value="tRNA_bind_bactPheRS"/>
    <property type="match status" value="1"/>
</dbReference>
<dbReference type="InterPro" id="IPR005147">
    <property type="entry name" value="tRNA_synthase_B5-dom"/>
</dbReference>
<dbReference type="InterPro" id="IPR033714">
    <property type="entry name" value="tRNA_bind_bactPheRS"/>
</dbReference>
<dbReference type="InterPro" id="IPR004532">
    <property type="entry name" value="Phe-tRNA-ligase_IIc_bsu_bact"/>
</dbReference>
<dbReference type="InterPro" id="IPR045060">
    <property type="entry name" value="Phe-tRNA-ligase_IIc_bsu"/>
</dbReference>
<dbReference type="FunFam" id="3.30.70.380:FF:000001">
    <property type="entry name" value="Phenylalanine--tRNA ligase beta subunit"/>
    <property type="match status" value="1"/>
</dbReference>
<reference evidence="20" key="1">
    <citation type="submission" date="2018-12" db="EMBL/GenBank/DDBJ databases">
        <title>Novel natural products biosynthetic potential of the class Ktedonobacteria.</title>
        <authorList>
            <person name="Zheng Y."/>
            <person name="Saitou A."/>
            <person name="Wang C.M."/>
            <person name="Toyoda A."/>
            <person name="Minakuchi Y."/>
            <person name="Sekiguchi Y."/>
            <person name="Ueda K."/>
            <person name="Takano H."/>
            <person name="Sakai Y."/>
            <person name="Yokota A."/>
            <person name="Yabe S."/>
        </authorList>
    </citation>
    <scope>NUCLEOTIDE SEQUENCE</scope>
    <source>
        <strain evidence="20">A3-2</strain>
    </source>
</reference>
<keyword evidence="12 15" id="KW-0648">Protein biosynthesis</keyword>
<accession>A0A455T5H5</accession>
<dbReference type="SUPFAM" id="SSF54991">
    <property type="entry name" value="Anticodon-binding domain of PheRS"/>
    <property type="match status" value="1"/>
</dbReference>
<dbReference type="Gene3D" id="3.30.70.380">
    <property type="entry name" value="Ferrodoxin-fold anticodon-binding domain"/>
    <property type="match status" value="1"/>
</dbReference>
<evidence type="ECO:0000256" key="3">
    <source>
        <dbReference type="ARBA" id="ARBA00011209"/>
    </source>
</evidence>
<feature type="domain" description="B5" evidence="19">
    <location>
        <begin position="399"/>
        <end position="483"/>
    </location>
</feature>
<comment type="similarity">
    <text evidence="2 15">Belongs to the phenylalanyl-tRNA synthetase beta subunit family. Type 1 subfamily.</text>
</comment>
<keyword evidence="7 15" id="KW-0479">Metal-binding</keyword>
<dbReference type="Gene3D" id="3.50.40.10">
    <property type="entry name" value="Phenylalanyl-trna Synthetase, Chain B, domain 3"/>
    <property type="match status" value="1"/>
</dbReference>
<keyword evidence="10 15" id="KW-0460">Magnesium</keyword>
<dbReference type="EC" id="6.1.1.20" evidence="15"/>
<sequence length="860" mass="94494">MRVPLSWLKEYVEITQSPEELAYTLTMAGLEVEALEYIGANWGDRIITAQITHLEKVPGSDHLSYTRINTGSEEIGVICGAPNIKEGDKVPLALPGARIGDLTIGVARKMGYVSEGMLCSPRELGLGSDHSGIYILDPATPLGVKLSDLLSDVVLEFAIKAHRGDLSSVIGIAREVAALTHKPLRLPEPRFAEQGTPAAELIKVTVEDTELCPRYSARVISGVKIGPSPDWMARRLLMAGMRPINLIVDITNYVMLEVGQPLHAFDYDLVRERQIIVRRARDGEEITTLDGVPRRLRADMLLITDPQGPTAIAGVMGSAISEVNEGTTRILLEAANFKPASVRRTAVALGLRTESSSRFEKGLDPELTIFGANRAAQLMAELAGGQVHPGIVDVYPRPVEPRTILFSPAEVEWLTGMKVTSRQVHEALSALEFKVEEVSAAADAAGGEQLLRVTVPTFRGDIEEGADLVEEVLRMVGYDQLPATVPEGPLPEPQSDHWFEREYEIREILIGLGLHEILTYAMTSRQRMLNLLAEVNAHTAQVLLQKPADTGQTGWVIAGAEARAEADNGAALDGDGKPFDARSLPAVTITNPLSNELECMRLTLLSGLMETLQENSKRNRAGLRLFEIGRRYLPRATGELPEERRCVGIALCGPAAISWVPELARPADFYDLKGIVETLLERLHIKRYRFTAAQHPTFHPGRCAVLEVARPDAEGDEHFKPIGFLGEVHPLVQQRYDLPQRAYLCELDLEALYAAVPERLSYAPISRHQELTRDLAVVVDQQVPARAVQEVIERHGGELLRTVALFDVYTGSPIPPGKKSLTYTLLYQAQDRTLTDAEANALQERIVEALRQEFGATLRG</sequence>
<comment type="subcellular location">
    <subcellularLocation>
        <location evidence="1 15">Cytoplasm</location>
    </subcellularLocation>
</comment>
<evidence type="ECO:0000256" key="14">
    <source>
        <dbReference type="ARBA" id="ARBA00049255"/>
    </source>
</evidence>
<comment type="cofactor">
    <cofactor evidence="15">
        <name>Mg(2+)</name>
        <dbReference type="ChEBI" id="CHEBI:18420"/>
    </cofactor>
    <text evidence="15">Binds 2 magnesium ions per tetramer.</text>
</comment>
<dbReference type="InterPro" id="IPR012340">
    <property type="entry name" value="NA-bd_OB-fold"/>
</dbReference>
<dbReference type="PROSITE" id="PS51483">
    <property type="entry name" value="B5"/>
    <property type="match status" value="1"/>
</dbReference>
<keyword evidence="8 15" id="KW-0547">Nucleotide-binding</keyword>
<dbReference type="HAMAP" id="MF_00283">
    <property type="entry name" value="Phe_tRNA_synth_beta1"/>
    <property type="match status" value="1"/>
</dbReference>
<dbReference type="InterPro" id="IPR005146">
    <property type="entry name" value="B3/B4_tRNA-bd"/>
</dbReference>
<feature type="binding site" evidence="15">
    <location>
        <position position="461"/>
    </location>
    <ligand>
        <name>Mg(2+)</name>
        <dbReference type="ChEBI" id="CHEBI:18420"/>
        <note>shared with alpha subunit</note>
    </ligand>
</feature>
<dbReference type="InterPro" id="IPR009061">
    <property type="entry name" value="DNA-bd_dom_put_sf"/>
</dbReference>
<evidence type="ECO:0000256" key="15">
    <source>
        <dbReference type="HAMAP-Rule" id="MF_00283"/>
    </source>
</evidence>
<dbReference type="InterPro" id="IPR020825">
    <property type="entry name" value="Phe-tRNA_synthase-like_B3/B4"/>
</dbReference>
<dbReference type="Gene3D" id="3.30.930.10">
    <property type="entry name" value="Bira Bifunctional Protein, Domain 2"/>
    <property type="match status" value="1"/>
</dbReference>
<gene>
    <name evidence="15 20" type="primary">pheT</name>
    <name evidence="20" type="ORF">KTA_20640</name>
</gene>
<dbReference type="Pfam" id="PF17759">
    <property type="entry name" value="tRNA_synthFbeta"/>
    <property type="match status" value="1"/>
</dbReference>
<dbReference type="PROSITE" id="PS51447">
    <property type="entry name" value="FDX_ACB"/>
    <property type="match status" value="1"/>
</dbReference>
<evidence type="ECO:0000256" key="4">
    <source>
        <dbReference type="ARBA" id="ARBA00022490"/>
    </source>
</evidence>
<keyword evidence="11 16" id="KW-0694">RNA-binding</keyword>
<dbReference type="Gene3D" id="3.30.56.10">
    <property type="match status" value="2"/>
</dbReference>